<dbReference type="PANTHER" id="PTHR43712">
    <property type="entry name" value="PUTATIVE (AFU_ORTHOLOGUE AFUA_4G14580)-RELATED"/>
    <property type="match status" value="1"/>
</dbReference>
<dbReference type="Gene3D" id="1.10.10.10">
    <property type="entry name" value="Winged helix-like DNA-binding domain superfamily/Winged helix DNA-binding domain"/>
    <property type="match status" value="1"/>
</dbReference>
<evidence type="ECO:0000256" key="3">
    <source>
        <dbReference type="ARBA" id="ARBA00022691"/>
    </source>
</evidence>
<organism evidence="5 6">
    <name type="scientific">Suillus plorans</name>
    <dbReference type="NCBI Taxonomy" id="116603"/>
    <lineage>
        <taxon>Eukaryota</taxon>
        <taxon>Fungi</taxon>
        <taxon>Dikarya</taxon>
        <taxon>Basidiomycota</taxon>
        <taxon>Agaricomycotina</taxon>
        <taxon>Agaricomycetes</taxon>
        <taxon>Agaricomycetidae</taxon>
        <taxon>Boletales</taxon>
        <taxon>Suillineae</taxon>
        <taxon>Suillaceae</taxon>
        <taxon>Suillus</taxon>
    </lineage>
</organism>
<dbReference type="InterPro" id="IPR029063">
    <property type="entry name" value="SAM-dependent_MTases_sf"/>
</dbReference>
<gene>
    <name evidence="5" type="ORF">HD556DRAFT_1414754</name>
</gene>
<evidence type="ECO:0000313" key="5">
    <source>
        <dbReference type="EMBL" id="KAG1786550.1"/>
    </source>
</evidence>
<keyword evidence="6" id="KW-1185">Reference proteome</keyword>
<evidence type="ECO:0000256" key="2">
    <source>
        <dbReference type="ARBA" id="ARBA00022679"/>
    </source>
</evidence>
<dbReference type="AlphaFoldDB" id="A0A9P7ACJ1"/>
<dbReference type="RefSeq" id="XP_041153985.1">
    <property type="nucleotide sequence ID" value="XM_041304292.1"/>
</dbReference>
<name>A0A9P7ACJ1_9AGAM</name>
<dbReference type="SUPFAM" id="SSF46785">
    <property type="entry name" value="Winged helix' DNA-binding domain"/>
    <property type="match status" value="1"/>
</dbReference>
<reference evidence="5" key="1">
    <citation type="journal article" date="2020" name="New Phytol.">
        <title>Comparative genomics reveals dynamic genome evolution in host specialist ectomycorrhizal fungi.</title>
        <authorList>
            <person name="Lofgren L.A."/>
            <person name="Nguyen N.H."/>
            <person name="Vilgalys R."/>
            <person name="Ruytinx J."/>
            <person name="Liao H.L."/>
            <person name="Branco S."/>
            <person name="Kuo A."/>
            <person name="LaButti K."/>
            <person name="Lipzen A."/>
            <person name="Andreopoulos W."/>
            <person name="Pangilinan J."/>
            <person name="Riley R."/>
            <person name="Hundley H."/>
            <person name="Na H."/>
            <person name="Barry K."/>
            <person name="Grigoriev I.V."/>
            <person name="Stajich J.E."/>
            <person name="Kennedy P.G."/>
        </authorList>
    </citation>
    <scope>NUCLEOTIDE SEQUENCE</scope>
    <source>
        <strain evidence="5">S12</strain>
    </source>
</reference>
<dbReference type="Gene3D" id="3.40.50.150">
    <property type="entry name" value="Vaccinia Virus protein VP39"/>
    <property type="match status" value="1"/>
</dbReference>
<evidence type="ECO:0000259" key="4">
    <source>
        <dbReference type="Pfam" id="PF00891"/>
    </source>
</evidence>
<dbReference type="InterPro" id="IPR036388">
    <property type="entry name" value="WH-like_DNA-bd_sf"/>
</dbReference>
<dbReference type="Proteomes" id="UP000719766">
    <property type="component" value="Unassembled WGS sequence"/>
</dbReference>
<feature type="domain" description="O-methyltransferase C-terminal" evidence="4">
    <location>
        <begin position="225"/>
        <end position="377"/>
    </location>
</feature>
<sequence length="460" mass="50744">MAHAELDRLQACLNFSLDALRKEMDNSQLLPLSQHSSVEHPLDDPTTYLPSTALFDARRLSLACLGELKNLIQSPLDKRMDEKYSAYGAASIDILIKTNIIDYLSDLSNPSEGIPVTELASKFGLDSQKLVPILRCCAANGWVRETRDSSFALNRCSRTFVEGHAGRRLNLCTPGFMSIVGAMPRWVTESDWKLSRSPAQTAFQVAFRTPLQRFSWVMQNPQALVPLADHLQVLGDMSTPGIVADYPWEQLETPIIVDCGGGEGGLVTAILDAHPSFRAIVQDMENVVALTSSIMKERRPRDIENGTLKAEAHDLFQPQPRIGNEYSFILRHILHDWPDKEAAAILGNVARSLGPKSKILIIEMVAVPNVDSAATTSAKSFLLDGDDKRPDHCVPSHFGSASKLVNAFSVHMLSLMNGCERSLREWESLVKGCGLCITNVYPLRAHTSVIECALDSRVLL</sequence>
<keyword evidence="2" id="KW-0808">Transferase</keyword>
<dbReference type="GO" id="GO:0032259">
    <property type="term" value="P:methylation"/>
    <property type="evidence" value="ECO:0007669"/>
    <property type="project" value="UniProtKB-KW"/>
</dbReference>
<dbReference type="InterPro" id="IPR001077">
    <property type="entry name" value="COMT_C"/>
</dbReference>
<dbReference type="PROSITE" id="PS51683">
    <property type="entry name" value="SAM_OMT_II"/>
    <property type="match status" value="1"/>
</dbReference>
<keyword evidence="1" id="KW-0489">Methyltransferase</keyword>
<evidence type="ECO:0000313" key="6">
    <source>
        <dbReference type="Proteomes" id="UP000719766"/>
    </source>
</evidence>
<evidence type="ECO:0000256" key="1">
    <source>
        <dbReference type="ARBA" id="ARBA00022603"/>
    </source>
</evidence>
<accession>A0A9P7ACJ1</accession>
<protein>
    <submittedName>
        <fullName evidence="5">O-methyltransferase-domain-containing protein</fullName>
    </submittedName>
</protein>
<dbReference type="SUPFAM" id="SSF53335">
    <property type="entry name" value="S-adenosyl-L-methionine-dependent methyltransferases"/>
    <property type="match status" value="1"/>
</dbReference>
<dbReference type="GeneID" id="64598056"/>
<dbReference type="GO" id="GO:0008171">
    <property type="term" value="F:O-methyltransferase activity"/>
    <property type="evidence" value="ECO:0007669"/>
    <property type="project" value="InterPro"/>
</dbReference>
<dbReference type="InterPro" id="IPR016461">
    <property type="entry name" value="COMT-like"/>
</dbReference>
<dbReference type="CDD" id="cd02440">
    <property type="entry name" value="AdoMet_MTases"/>
    <property type="match status" value="1"/>
</dbReference>
<proteinExistence type="predicted"/>
<dbReference type="EMBL" id="JABBWE010000091">
    <property type="protein sequence ID" value="KAG1786550.1"/>
    <property type="molecule type" value="Genomic_DNA"/>
</dbReference>
<keyword evidence="3" id="KW-0949">S-adenosyl-L-methionine</keyword>
<dbReference type="Pfam" id="PF00891">
    <property type="entry name" value="Methyltransf_2"/>
    <property type="match status" value="1"/>
</dbReference>
<dbReference type="PANTHER" id="PTHR43712:SF2">
    <property type="entry name" value="O-METHYLTRANSFERASE CICE"/>
    <property type="match status" value="1"/>
</dbReference>
<comment type="caution">
    <text evidence="5">The sequence shown here is derived from an EMBL/GenBank/DDBJ whole genome shotgun (WGS) entry which is preliminary data.</text>
</comment>
<dbReference type="InterPro" id="IPR036390">
    <property type="entry name" value="WH_DNA-bd_sf"/>
</dbReference>
<dbReference type="OrthoDB" id="1606438at2759"/>